<protein>
    <submittedName>
        <fullName evidence="1">Uncharacterized protein</fullName>
    </submittedName>
</protein>
<name>A0A078A8R0_STYLE</name>
<sequence>MERVRKNQLIIQANSSQMKQSIVLIKNDLREFSDIFLIRKVNLKMFVDLSGHLLHSNSFVLEQPILQSEHNTPQQPMQHEPIGSFIGSIIPKQAGSYRHCINSEELLDFLQNPGLGPIFEPPLHSALSEGQLLHSPGSIILVKEKL</sequence>
<reference evidence="1 2" key="1">
    <citation type="submission" date="2014-06" db="EMBL/GenBank/DDBJ databases">
        <authorList>
            <person name="Swart Estienne"/>
        </authorList>
    </citation>
    <scope>NUCLEOTIDE SEQUENCE [LARGE SCALE GENOMIC DNA]</scope>
    <source>
        <strain evidence="1 2">130c</strain>
    </source>
</reference>
<dbReference type="InParanoid" id="A0A078A8R0"/>
<proteinExistence type="predicted"/>
<dbReference type="AlphaFoldDB" id="A0A078A8R0"/>
<accession>A0A078A8R0</accession>
<evidence type="ECO:0000313" key="2">
    <source>
        <dbReference type="Proteomes" id="UP000039865"/>
    </source>
</evidence>
<organism evidence="1 2">
    <name type="scientific">Stylonychia lemnae</name>
    <name type="common">Ciliate</name>
    <dbReference type="NCBI Taxonomy" id="5949"/>
    <lineage>
        <taxon>Eukaryota</taxon>
        <taxon>Sar</taxon>
        <taxon>Alveolata</taxon>
        <taxon>Ciliophora</taxon>
        <taxon>Intramacronucleata</taxon>
        <taxon>Spirotrichea</taxon>
        <taxon>Stichotrichia</taxon>
        <taxon>Sporadotrichida</taxon>
        <taxon>Oxytrichidae</taxon>
        <taxon>Stylonychinae</taxon>
        <taxon>Stylonychia</taxon>
    </lineage>
</organism>
<dbReference type="Proteomes" id="UP000039865">
    <property type="component" value="Unassembled WGS sequence"/>
</dbReference>
<gene>
    <name evidence="1" type="primary">Contig19241.g20407</name>
    <name evidence="1" type="ORF">STYLEM_6880</name>
</gene>
<dbReference type="EMBL" id="CCKQ01006591">
    <property type="protein sequence ID" value="CDW77912.1"/>
    <property type="molecule type" value="Genomic_DNA"/>
</dbReference>
<evidence type="ECO:0000313" key="1">
    <source>
        <dbReference type="EMBL" id="CDW77912.1"/>
    </source>
</evidence>
<keyword evidence="2" id="KW-1185">Reference proteome</keyword>